<name>A0AAN6JYN6_9PEZI</name>
<dbReference type="AlphaFoldDB" id="A0AAN6JYN6"/>
<evidence type="ECO:0000256" key="1">
    <source>
        <dbReference type="SAM" id="MobiDB-lite"/>
    </source>
</evidence>
<gene>
    <name evidence="2" type="ORF">LTR91_022439</name>
</gene>
<protein>
    <recommendedName>
        <fullName evidence="4">Retrotransposon Copia-like N-terminal domain-containing protein</fullName>
    </recommendedName>
</protein>
<reference evidence="2" key="1">
    <citation type="submission" date="2023-06" db="EMBL/GenBank/DDBJ databases">
        <title>Black Yeasts Isolated from many extreme environments.</title>
        <authorList>
            <person name="Coleine C."/>
            <person name="Stajich J.E."/>
            <person name="Selbmann L."/>
        </authorList>
    </citation>
    <scope>NUCLEOTIDE SEQUENCE</scope>
    <source>
        <strain evidence="2">CCFEE 5200</strain>
    </source>
</reference>
<feature type="compositionally biased region" description="Basic and acidic residues" evidence="1">
    <location>
        <begin position="39"/>
        <end position="64"/>
    </location>
</feature>
<evidence type="ECO:0000313" key="3">
    <source>
        <dbReference type="Proteomes" id="UP001175353"/>
    </source>
</evidence>
<keyword evidence="3" id="KW-1185">Reference proteome</keyword>
<dbReference type="EMBL" id="JAUJLE010000441">
    <property type="protein sequence ID" value="KAK0956283.1"/>
    <property type="molecule type" value="Genomic_DNA"/>
</dbReference>
<organism evidence="2 3">
    <name type="scientific">Friedmanniomyces endolithicus</name>
    <dbReference type="NCBI Taxonomy" id="329885"/>
    <lineage>
        <taxon>Eukaryota</taxon>
        <taxon>Fungi</taxon>
        <taxon>Dikarya</taxon>
        <taxon>Ascomycota</taxon>
        <taxon>Pezizomycotina</taxon>
        <taxon>Dothideomycetes</taxon>
        <taxon>Dothideomycetidae</taxon>
        <taxon>Mycosphaerellales</taxon>
        <taxon>Teratosphaeriaceae</taxon>
        <taxon>Friedmanniomyces</taxon>
    </lineage>
</organism>
<comment type="caution">
    <text evidence="2">The sequence shown here is derived from an EMBL/GenBank/DDBJ whole genome shotgun (WGS) entry which is preliminary data.</text>
</comment>
<accession>A0AAN6JYN6</accession>
<evidence type="ECO:0008006" key="4">
    <source>
        <dbReference type="Google" id="ProtNLM"/>
    </source>
</evidence>
<evidence type="ECO:0000313" key="2">
    <source>
        <dbReference type="EMBL" id="KAK0956283.1"/>
    </source>
</evidence>
<proteinExistence type="predicted"/>
<feature type="region of interest" description="Disordered" evidence="1">
    <location>
        <begin position="37"/>
        <end position="64"/>
    </location>
</feature>
<sequence length="64" mass="7338">MADYVKANALGQLKGAENYKVWRIQIEPILKGAPLTRYYDGHKPKPTTRERDETESAFEAREDA</sequence>
<dbReference type="Proteomes" id="UP001175353">
    <property type="component" value="Unassembled WGS sequence"/>
</dbReference>